<comment type="caution">
    <text evidence="1">The sequence shown here is derived from an EMBL/GenBank/DDBJ whole genome shotgun (WGS) entry which is preliminary data.</text>
</comment>
<proteinExistence type="predicted"/>
<organism evidence="1 2">
    <name type="scientific">Paramecium sonneborni</name>
    <dbReference type="NCBI Taxonomy" id="65129"/>
    <lineage>
        <taxon>Eukaryota</taxon>
        <taxon>Sar</taxon>
        <taxon>Alveolata</taxon>
        <taxon>Ciliophora</taxon>
        <taxon>Intramacronucleata</taxon>
        <taxon>Oligohymenophorea</taxon>
        <taxon>Peniculida</taxon>
        <taxon>Parameciidae</taxon>
        <taxon>Paramecium</taxon>
    </lineage>
</organism>
<evidence type="ECO:0000313" key="1">
    <source>
        <dbReference type="EMBL" id="CAD8129499.1"/>
    </source>
</evidence>
<protein>
    <submittedName>
        <fullName evidence="1">Uncharacterized protein</fullName>
    </submittedName>
</protein>
<reference evidence="1" key="1">
    <citation type="submission" date="2021-01" db="EMBL/GenBank/DDBJ databases">
        <authorList>
            <consortium name="Genoscope - CEA"/>
            <person name="William W."/>
        </authorList>
    </citation>
    <scope>NUCLEOTIDE SEQUENCE</scope>
</reference>
<sequence length="43" mass="5088">MFEVDFECFFLIVGTIQASAIWQLRQFNLFIYGCQDKTPIIQI</sequence>
<gene>
    <name evidence="1" type="ORF">PSON_ATCC_30995.1.T2260012</name>
</gene>
<name>A0A8S1RQX7_9CILI</name>
<dbReference type="Proteomes" id="UP000692954">
    <property type="component" value="Unassembled WGS sequence"/>
</dbReference>
<evidence type="ECO:0000313" key="2">
    <source>
        <dbReference type="Proteomes" id="UP000692954"/>
    </source>
</evidence>
<dbReference type="EMBL" id="CAJJDN010000226">
    <property type="protein sequence ID" value="CAD8129499.1"/>
    <property type="molecule type" value="Genomic_DNA"/>
</dbReference>
<accession>A0A8S1RQX7</accession>
<keyword evidence="2" id="KW-1185">Reference proteome</keyword>
<dbReference type="AlphaFoldDB" id="A0A8S1RQX7"/>